<accession>A0A9W4GY99</accession>
<evidence type="ECO:0000256" key="1">
    <source>
        <dbReference type="SAM" id="MobiDB-lite"/>
    </source>
</evidence>
<gene>
    <name evidence="2" type="ORF">SBRY_20538</name>
</gene>
<feature type="region of interest" description="Disordered" evidence="1">
    <location>
        <begin position="18"/>
        <end position="40"/>
    </location>
</feature>
<protein>
    <submittedName>
        <fullName evidence="2">Uncharacterized protein</fullName>
    </submittedName>
</protein>
<comment type="caution">
    <text evidence="2">The sequence shown here is derived from an EMBL/GenBank/DDBJ whole genome shotgun (WGS) entry which is preliminary data.</text>
</comment>
<reference evidence="2" key="1">
    <citation type="submission" date="2021-06" db="EMBL/GenBank/DDBJ databases">
        <authorList>
            <person name="Arsene-Ploetze F."/>
        </authorList>
    </citation>
    <scope>NUCLEOTIDE SEQUENCE</scope>
    <source>
        <strain evidence="2">SBRY1</strain>
    </source>
</reference>
<name>A0A9W4GY99_9ACTN</name>
<organism evidence="2 3">
    <name type="scientific">Actinacidiphila bryophytorum</name>
    <dbReference type="NCBI Taxonomy" id="1436133"/>
    <lineage>
        <taxon>Bacteria</taxon>
        <taxon>Bacillati</taxon>
        <taxon>Actinomycetota</taxon>
        <taxon>Actinomycetes</taxon>
        <taxon>Kitasatosporales</taxon>
        <taxon>Streptomycetaceae</taxon>
        <taxon>Actinacidiphila</taxon>
    </lineage>
</organism>
<sequence length="354" mass="37859">MRRGGVGDAARLHVAVHPGLVDRTQRAQAHGHGRELPEVRHQPRVRVAGQPVGRLGLLLPEGVQLRLAEPVKQEGAGVDAGRGVALEEDLVAAPAVVLAAEEVVEAHVVERRRRREGRDVAADTDTGALCAGDHHRGVPPGRVQDAPLDLLVAGEERLVLGRDGVHVVGAAHLGHRDALLAGALDEPQHQVAGTFTAALVDGRVQRVEPFRRLLGIEIRDLAGKAANDDRVAIGSGSHAFPLLLVGARCSTGSRRIHRVPRRAIRHLYPVVTAGPAGRRLRDRWSAPAAKPELYAQSDVRPTGGANRAQDRQTVVSCVTIGCAGCGDTVESSLFRRSRTPGTCAIRRARVDYRQ</sequence>
<keyword evidence="3" id="KW-1185">Reference proteome</keyword>
<evidence type="ECO:0000313" key="2">
    <source>
        <dbReference type="EMBL" id="CAG7629134.1"/>
    </source>
</evidence>
<dbReference type="Proteomes" id="UP001153328">
    <property type="component" value="Unassembled WGS sequence"/>
</dbReference>
<dbReference type="EMBL" id="CAJVAX010000012">
    <property type="protein sequence ID" value="CAG7629134.1"/>
    <property type="molecule type" value="Genomic_DNA"/>
</dbReference>
<evidence type="ECO:0000313" key="3">
    <source>
        <dbReference type="Proteomes" id="UP001153328"/>
    </source>
</evidence>
<proteinExistence type="predicted"/>
<dbReference type="AlphaFoldDB" id="A0A9W4GY99"/>
<feature type="region of interest" description="Disordered" evidence="1">
    <location>
        <begin position="117"/>
        <end position="141"/>
    </location>
</feature>